<organism evidence="2 3">
    <name type="scientific">Methylobacterium persicinum</name>
    <dbReference type="NCBI Taxonomy" id="374426"/>
    <lineage>
        <taxon>Bacteria</taxon>
        <taxon>Pseudomonadati</taxon>
        <taxon>Pseudomonadota</taxon>
        <taxon>Alphaproteobacteria</taxon>
        <taxon>Hyphomicrobiales</taxon>
        <taxon>Methylobacteriaceae</taxon>
        <taxon>Methylobacterium</taxon>
    </lineage>
</organism>
<evidence type="ECO:0000313" key="2">
    <source>
        <dbReference type="EMBL" id="MDQ0445152.1"/>
    </source>
</evidence>
<sequence>MTRRPSAAEAIAMKAAAAVAAQDQEEEAAEMDAAEQASPEPAVPAFEPSMFKSTIEQVAAVKLGAPRGRPKGRRPVASRQTVYLDERRHAALARIAEDRGRSIHSLILEGIDHVIGKPAAKGWEQ</sequence>
<protein>
    <recommendedName>
        <fullName evidence="4">Stability/partitioning determinant</fullName>
    </recommendedName>
</protein>
<keyword evidence="3" id="KW-1185">Reference proteome</keyword>
<comment type="caution">
    <text evidence="2">The sequence shown here is derived from an EMBL/GenBank/DDBJ whole genome shotgun (WGS) entry which is preliminary data.</text>
</comment>
<accession>A0ABU0HTA8</accession>
<dbReference type="EMBL" id="JAUSVV010000022">
    <property type="protein sequence ID" value="MDQ0445152.1"/>
    <property type="molecule type" value="Genomic_DNA"/>
</dbReference>
<feature type="region of interest" description="Disordered" evidence="1">
    <location>
        <begin position="18"/>
        <end position="49"/>
    </location>
</feature>
<evidence type="ECO:0000313" key="3">
    <source>
        <dbReference type="Proteomes" id="UP001236369"/>
    </source>
</evidence>
<name>A0ABU0HTA8_9HYPH</name>
<dbReference type="RefSeq" id="WP_238249904.1">
    <property type="nucleotide sequence ID" value="NZ_BPQX01000035.1"/>
</dbReference>
<dbReference type="Proteomes" id="UP001236369">
    <property type="component" value="Unassembled WGS sequence"/>
</dbReference>
<evidence type="ECO:0000256" key="1">
    <source>
        <dbReference type="SAM" id="MobiDB-lite"/>
    </source>
</evidence>
<proteinExistence type="predicted"/>
<feature type="compositionally biased region" description="Acidic residues" evidence="1">
    <location>
        <begin position="23"/>
        <end position="33"/>
    </location>
</feature>
<gene>
    <name evidence="2" type="ORF">QO016_004679</name>
</gene>
<evidence type="ECO:0008006" key="4">
    <source>
        <dbReference type="Google" id="ProtNLM"/>
    </source>
</evidence>
<reference evidence="2 3" key="1">
    <citation type="submission" date="2023-07" db="EMBL/GenBank/DDBJ databases">
        <title>Genomic Encyclopedia of Type Strains, Phase IV (KMG-IV): sequencing the most valuable type-strain genomes for metagenomic binning, comparative biology and taxonomic classification.</title>
        <authorList>
            <person name="Goeker M."/>
        </authorList>
    </citation>
    <scope>NUCLEOTIDE SEQUENCE [LARGE SCALE GENOMIC DNA]</scope>
    <source>
        <strain evidence="2 3">DSM 19562</strain>
    </source>
</reference>